<evidence type="ECO:0000256" key="2">
    <source>
        <dbReference type="SAM" id="Coils"/>
    </source>
</evidence>
<evidence type="ECO:0000259" key="7">
    <source>
        <dbReference type="Pfam" id="PF25944"/>
    </source>
</evidence>
<evidence type="ECO:0000256" key="3">
    <source>
        <dbReference type="SAM" id="MobiDB-lite"/>
    </source>
</evidence>
<dbReference type="Pfam" id="PF25989">
    <property type="entry name" value="YknX_C"/>
    <property type="match status" value="1"/>
</dbReference>
<sequence>MKQHSLLLICAASAMAWSACGNKSGQQQQQAPPATPVQTAPVQDTAAIYYDKYPATVVALNTVELRAQVSGFITGIFFQEGQVVEKGKPLYEIDRRKYEAAYNQAVANVASAKANLVKAQKDIDRYNKLAEQDAIARQVVDNAEAAFESQKAQVAVAEAAVRSAATDLDYAVIKAPFTGRIGISQVKLGAQVSPGTTLLNTISSEDPIAVQFVVNQTEISRFVAYEGRKGGAGDSTFQVQLPDGTMYTNNGRLYAIDRGVDNQTATINVKVEIPNPKDVLKDGMSVSMRVLNDLSGQRMVIPYKAVIEQMGEFFVFVAQDSIALQRKIHLGPKLRDRIVVTDGIQPGDLVITEGFQRLRDSSKITLGPPAGAAGAPAAAGAQRAKPASAEAGGKKPEGH</sequence>
<evidence type="ECO:0000256" key="4">
    <source>
        <dbReference type="SAM" id="SignalP"/>
    </source>
</evidence>
<evidence type="ECO:0000313" key="10">
    <source>
        <dbReference type="Proteomes" id="UP000244450"/>
    </source>
</evidence>
<gene>
    <name evidence="9" type="ORF">DCC81_18565</name>
</gene>
<feature type="domain" description="YknX-like C-terminal permuted SH3-like" evidence="8">
    <location>
        <begin position="299"/>
        <end position="365"/>
    </location>
</feature>
<evidence type="ECO:0000313" key="9">
    <source>
        <dbReference type="EMBL" id="PUZ26230.1"/>
    </source>
</evidence>
<comment type="caution">
    <text evidence="9">The sequence shown here is derived from an EMBL/GenBank/DDBJ whole genome shotgun (WGS) entry which is preliminary data.</text>
</comment>
<dbReference type="RefSeq" id="WP_108688068.1">
    <property type="nucleotide sequence ID" value="NZ_QCYK01000002.1"/>
</dbReference>
<dbReference type="PROSITE" id="PS51257">
    <property type="entry name" value="PROKAR_LIPOPROTEIN"/>
    <property type="match status" value="1"/>
</dbReference>
<feature type="domain" description="Multidrug resistance protein MdtA-like alpha-helical hairpin" evidence="5">
    <location>
        <begin position="102"/>
        <end position="171"/>
    </location>
</feature>
<dbReference type="Pfam" id="PF25917">
    <property type="entry name" value="BSH_RND"/>
    <property type="match status" value="1"/>
</dbReference>
<evidence type="ECO:0000259" key="8">
    <source>
        <dbReference type="Pfam" id="PF25989"/>
    </source>
</evidence>
<dbReference type="OrthoDB" id="9801814at2"/>
<feature type="region of interest" description="Disordered" evidence="3">
    <location>
        <begin position="362"/>
        <end position="399"/>
    </location>
</feature>
<dbReference type="GO" id="GO:0046677">
    <property type="term" value="P:response to antibiotic"/>
    <property type="evidence" value="ECO:0007669"/>
    <property type="project" value="TreeGrafter"/>
</dbReference>
<accession>A0A2T7BIW3</accession>
<keyword evidence="2" id="KW-0175">Coiled coil</keyword>
<reference evidence="9 10" key="1">
    <citation type="submission" date="2018-04" db="EMBL/GenBank/DDBJ databases">
        <title>Chitinophaga fuyangensis sp. nov., isolated from soil in a chemical factory.</title>
        <authorList>
            <person name="Chen K."/>
        </authorList>
    </citation>
    <scope>NUCLEOTIDE SEQUENCE [LARGE SCALE GENOMIC DNA]</scope>
    <source>
        <strain evidence="9 10">LY-1</strain>
    </source>
</reference>
<protein>
    <submittedName>
        <fullName evidence="9">Efflux RND transporter periplasmic adaptor subunit</fullName>
    </submittedName>
</protein>
<dbReference type="InterPro" id="IPR058637">
    <property type="entry name" value="YknX-like_C"/>
</dbReference>
<dbReference type="PANTHER" id="PTHR30158">
    <property type="entry name" value="ACRA/E-RELATED COMPONENT OF DRUG EFFLUX TRANSPORTER"/>
    <property type="match status" value="1"/>
</dbReference>
<evidence type="ECO:0000259" key="6">
    <source>
        <dbReference type="Pfam" id="PF25917"/>
    </source>
</evidence>
<feature type="domain" description="Multidrug resistance protein MdtA-like beta-barrel" evidence="7">
    <location>
        <begin position="207"/>
        <end position="292"/>
    </location>
</feature>
<feature type="chain" id="PRO_5015570032" evidence="4">
    <location>
        <begin position="19"/>
        <end position="399"/>
    </location>
</feature>
<dbReference type="SUPFAM" id="SSF111369">
    <property type="entry name" value="HlyD-like secretion proteins"/>
    <property type="match status" value="1"/>
</dbReference>
<dbReference type="Pfam" id="PF25876">
    <property type="entry name" value="HH_MFP_RND"/>
    <property type="match status" value="1"/>
</dbReference>
<keyword evidence="10" id="KW-1185">Reference proteome</keyword>
<dbReference type="InterPro" id="IPR058625">
    <property type="entry name" value="MdtA-like_BSH"/>
</dbReference>
<dbReference type="Gene3D" id="2.40.30.170">
    <property type="match status" value="1"/>
</dbReference>
<dbReference type="Gene3D" id="2.40.50.100">
    <property type="match status" value="1"/>
</dbReference>
<dbReference type="EMBL" id="QCYK01000002">
    <property type="protein sequence ID" value="PUZ26230.1"/>
    <property type="molecule type" value="Genomic_DNA"/>
</dbReference>
<keyword evidence="4" id="KW-0732">Signal</keyword>
<dbReference type="InterPro" id="IPR058626">
    <property type="entry name" value="MdtA-like_b-barrel"/>
</dbReference>
<dbReference type="GO" id="GO:0022857">
    <property type="term" value="F:transmembrane transporter activity"/>
    <property type="evidence" value="ECO:0007669"/>
    <property type="project" value="InterPro"/>
</dbReference>
<feature type="coiled-coil region" evidence="2">
    <location>
        <begin position="95"/>
        <end position="160"/>
    </location>
</feature>
<evidence type="ECO:0000256" key="1">
    <source>
        <dbReference type="ARBA" id="ARBA00009477"/>
    </source>
</evidence>
<dbReference type="InterPro" id="IPR006143">
    <property type="entry name" value="RND_pump_MFP"/>
</dbReference>
<dbReference type="Proteomes" id="UP000244450">
    <property type="component" value="Unassembled WGS sequence"/>
</dbReference>
<feature type="signal peptide" evidence="4">
    <location>
        <begin position="1"/>
        <end position="18"/>
    </location>
</feature>
<name>A0A2T7BIW3_9BACT</name>
<dbReference type="GO" id="GO:0005886">
    <property type="term" value="C:plasma membrane"/>
    <property type="evidence" value="ECO:0007669"/>
    <property type="project" value="TreeGrafter"/>
</dbReference>
<dbReference type="InterPro" id="IPR058624">
    <property type="entry name" value="MdtA-like_HH"/>
</dbReference>
<evidence type="ECO:0000259" key="5">
    <source>
        <dbReference type="Pfam" id="PF25876"/>
    </source>
</evidence>
<dbReference type="Gene3D" id="2.40.420.20">
    <property type="match status" value="1"/>
</dbReference>
<dbReference type="AlphaFoldDB" id="A0A2T7BIW3"/>
<feature type="compositionally biased region" description="Low complexity" evidence="3">
    <location>
        <begin position="367"/>
        <end position="389"/>
    </location>
</feature>
<dbReference type="GO" id="GO:0030313">
    <property type="term" value="C:cell envelope"/>
    <property type="evidence" value="ECO:0007669"/>
    <property type="project" value="UniProtKB-SubCell"/>
</dbReference>
<proteinExistence type="inferred from homology"/>
<feature type="domain" description="Multidrug resistance protein MdtA-like barrel-sandwich hybrid" evidence="6">
    <location>
        <begin position="61"/>
        <end position="199"/>
    </location>
</feature>
<dbReference type="NCBIfam" id="TIGR01730">
    <property type="entry name" value="RND_mfp"/>
    <property type="match status" value="1"/>
</dbReference>
<organism evidence="9 10">
    <name type="scientific">Chitinophaga parva</name>
    <dbReference type="NCBI Taxonomy" id="2169414"/>
    <lineage>
        <taxon>Bacteria</taxon>
        <taxon>Pseudomonadati</taxon>
        <taxon>Bacteroidota</taxon>
        <taxon>Chitinophagia</taxon>
        <taxon>Chitinophagales</taxon>
        <taxon>Chitinophagaceae</taxon>
        <taxon>Chitinophaga</taxon>
    </lineage>
</organism>
<dbReference type="Gene3D" id="1.10.287.470">
    <property type="entry name" value="Helix hairpin bin"/>
    <property type="match status" value="1"/>
</dbReference>
<dbReference type="Pfam" id="PF25944">
    <property type="entry name" value="Beta-barrel_RND"/>
    <property type="match status" value="1"/>
</dbReference>
<comment type="similarity">
    <text evidence="1">Belongs to the membrane fusion protein (MFP) (TC 8.A.1) family.</text>
</comment>